<gene>
    <name evidence="2" type="ORF">CRT60_18705</name>
</gene>
<evidence type="ECO:0000256" key="1">
    <source>
        <dbReference type="SAM" id="Phobius"/>
    </source>
</evidence>
<dbReference type="OrthoDB" id="7307944at2"/>
<evidence type="ECO:0008006" key="4">
    <source>
        <dbReference type="Google" id="ProtNLM"/>
    </source>
</evidence>
<proteinExistence type="predicted"/>
<dbReference type="EMBL" id="PDKW01000042">
    <property type="protein sequence ID" value="PGH55352.1"/>
    <property type="molecule type" value="Genomic_DNA"/>
</dbReference>
<dbReference type="RefSeq" id="WP_098738068.1">
    <property type="nucleotide sequence ID" value="NZ_PDKW01000042.1"/>
</dbReference>
<sequence length="93" mass="10031">MSAVPFDTLRFATKLQAGGFSVEQARAAAEAFAEATSQEIATKADIATLRNDIRSDGQIMERDLKIWFGKMMAWQLTAIAGLLGIATAVVKLI</sequence>
<protein>
    <recommendedName>
        <fullName evidence="4">DUF1640 domain-containing protein</fullName>
    </recommendedName>
</protein>
<comment type="caution">
    <text evidence="2">The sequence shown here is derived from an EMBL/GenBank/DDBJ whole genome shotgun (WGS) entry which is preliminary data.</text>
</comment>
<keyword evidence="1" id="KW-1133">Transmembrane helix</keyword>
<organism evidence="2 3">
    <name type="scientific">Azospirillum palustre</name>
    <dbReference type="NCBI Taxonomy" id="2044885"/>
    <lineage>
        <taxon>Bacteria</taxon>
        <taxon>Pseudomonadati</taxon>
        <taxon>Pseudomonadota</taxon>
        <taxon>Alphaproteobacteria</taxon>
        <taxon>Rhodospirillales</taxon>
        <taxon>Azospirillaceae</taxon>
        <taxon>Azospirillum</taxon>
    </lineage>
</organism>
<evidence type="ECO:0000313" key="2">
    <source>
        <dbReference type="EMBL" id="PGH55352.1"/>
    </source>
</evidence>
<dbReference type="AlphaFoldDB" id="A0A2B8BDA6"/>
<name>A0A2B8BDA6_9PROT</name>
<evidence type="ECO:0000313" key="3">
    <source>
        <dbReference type="Proteomes" id="UP000225379"/>
    </source>
</evidence>
<feature type="transmembrane region" description="Helical" evidence="1">
    <location>
        <begin position="72"/>
        <end position="90"/>
    </location>
</feature>
<keyword evidence="1" id="KW-0812">Transmembrane</keyword>
<reference evidence="3" key="1">
    <citation type="submission" date="2017-10" db="EMBL/GenBank/DDBJ databases">
        <authorList>
            <person name="Kravchenko I.K."/>
            <person name="Grouzdev D.S."/>
        </authorList>
    </citation>
    <scope>NUCLEOTIDE SEQUENCE [LARGE SCALE GENOMIC DNA]</scope>
    <source>
        <strain evidence="3">B2</strain>
    </source>
</reference>
<keyword evidence="1" id="KW-0472">Membrane</keyword>
<keyword evidence="3" id="KW-1185">Reference proteome</keyword>
<dbReference type="Proteomes" id="UP000225379">
    <property type="component" value="Unassembled WGS sequence"/>
</dbReference>
<accession>A0A2B8BDA6</accession>